<name>A0A6G7YPJ9_9SPHN</name>
<sequence>MIGESEENLLEQATKCRDLANDVVDRFASETLIAWAEELEEKAALLRAQMPRIVHQS</sequence>
<keyword evidence="2" id="KW-1185">Reference proteome</keyword>
<evidence type="ECO:0000313" key="2">
    <source>
        <dbReference type="Proteomes" id="UP000503222"/>
    </source>
</evidence>
<gene>
    <name evidence="1" type="ORF">G7077_06890</name>
</gene>
<dbReference type="EMBL" id="CP049869">
    <property type="protein sequence ID" value="QIK78664.1"/>
    <property type="molecule type" value="Genomic_DNA"/>
</dbReference>
<proteinExistence type="predicted"/>
<dbReference type="Proteomes" id="UP000503222">
    <property type="component" value="Chromosome"/>
</dbReference>
<protein>
    <submittedName>
        <fullName evidence="1">Uncharacterized protein</fullName>
    </submittedName>
</protein>
<reference evidence="1 2" key="1">
    <citation type="submission" date="2020-03" db="EMBL/GenBank/DDBJ databases">
        <title>Sphingomonas sp. nov., isolated from fish.</title>
        <authorList>
            <person name="Hyun D.-W."/>
            <person name="Bae J.-W."/>
        </authorList>
    </citation>
    <scope>NUCLEOTIDE SEQUENCE [LARGE SCALE GENOMIC DNA]</scope>
    <source>
        <strain evidence="1 2">HDW15B</strain>
    </source>
</reference>
<dbReference type="RefSeq" id="WP_166411057.1">
    <property type="nucleotide sequence ID" value="NZ_CP049869.1"/>
</dbReference>
<evidence type="ECO:0000313" key="1">
    <source>
        <dbReference type="EMBL" id="QIK78664.1"/>
    </source>
</evidence>
<organism evidence="1 2">
    <name type="scientific">Sphingomonas piscis</name>
    <dbReference type="NCBI Taxonomy" id="2714943"/>
    <lineage>
        <taxon>Bacteria</taxon>
        <taxon>Pseudomonadati</taxon>
        <taxon>Pseudomonadota</taxon>
        <taxon>Alphaproteobacteria</taxon>
        <taxon>Sphingomonadales</taxon>
        <taxon>Sphingomonadaceae</taxon>
        <taxon>Sphingomonas</taxon>
    </lineage>
</organism>
<dbReference type="KEGG" id="spii:G7077_06890"/>
<dbReference type="AlphaFoldDB" id="A0A6G7YPJ9"/>
<accession>A0A6G7YPJ9</accession>